<dbReference type="EMBL" id="CAUH01001286">
    <property type="protein sequence ID" value="CCU75382.1"/>
    <property type="molecule type" value="Genomic_DNA"/>
</dbReference>
<feature type="chain" id="PRO_5004107632" evidence="1">
    <location>
        <begin position="23"/>
        <end position="111"/>
    </location>
</feature>
<dbReference type="OrthoDB" id="10340300at2759"/>
<name>N1JBT6_BLUG1</name>
<accession>N1JBT6</accession>
<dbReference type="Proteomes" id="UP000015441">
    <property type="component" value="Unassembled WGS sequence"/>
</dbReference>
<dbReference type="PROSITE" id="PS51257">
    <property type="entry name" value="PROKAR_LIPOPROTEIN"/>
    <property type="match status" value="1"/>
</dbReference>
<feature type="signal peptide" evidence="1">
    <location>
        <begin position="1"/>
        <end position="22"/>
    </location>
</feature>
<dbReference type="HOGENOM" id="CLU_2157958_0_0_1"/>
<comment type="caution">
    <text evidence="2">The sequence shown here is derived from an EMBL/GenBank/DDBJ whole genome shotgun (WGS) entry which is preliminary data.</text>
</comment>
<keyword evidence="3" id="KW-1185">Reference proteome</keyword>
<evidence type="ECO:0000313" key="2">
    <source>
        <dbReference type="EMBL" id="CCU75382.1"/>
    </source>
</evidence>
<keyword evidence="1" id="KW-0732">Signal</keyword>
<dbReference type="InParanoid" id="N1JBT6"/>
<sequence length="111" mass="12469">MKIQSFTRLMVFLGLSLSGCAAAPYDCDGIHITMNDVSRTYNLVNSRKYESQLFIISLGKFYSYKTVLLFPMSFEDSSQAAQGGEFYLVMTLNRSECGVVQKIGSEYKKCS</sequence>
<organism evidence="2 3">
    <name type="scientific">Blumeria graminis f. sp. hordei (strain DH14)</name>
    <name type="common">Barley powdery mildew</name>
    <name type="synonym">Oidium monilioides f. sp. hordei</name>
    <dbReference type="NCBI Taxonomy" id="546991"/>
    <lineage>
        <taxon>Eukaryota</taxon>
        <taxon>Fungi</taxon>
        <taxon>Dikarya</taxon>
        <taxon>Ascomycota</taxon>
        <taxon>Pezizomycotina</taxon>
        <taxon>Leotiomycetes</taxon>
        <taxon>Erysiphales</taxon>
        <taxon>Erysiphaceae</taxon>
        <taxon>Blumeria</taxon>
        <taxon>Blumeria hordei</taxon>
    </lineage>
</organism>
<proteinExistence type="predicted"/>
<dbReference type="AlphaFoldDB" id="N1JBT6"/>
<evidence type="ECO:0000256" key="1">
    <source>
        <dbReference type="SAM" id="SignalP"/>
    </source>
</evidence>
<protein>
    <submittedName>
        <fullName evidence="2">CSEP0142 putative effector protein</fullName>
    </submittedName>
</protein>
<gene>
    <name evidence="2" type="ORF">BGHDH14_bgh03731</name>
</gene>
<evidence type="ECO:0000313" key="3">
    <source>
        <dbReference type="Proteomes" id="UP000015441"/>
    </source>
</evidence>
<reference evidence="2 3" key="1">
    <citation type="journal article" date="2010" name="Science">
        <title>Genome expansion and gene loss in powdery mildew fungi reveal tradeoffs in extreme parasitism.</title>
        <authorList>
            <person name="Spanu P.D."/>
            <person name="Abbott J.C."/>
            <person name="Amselem J."/>
            <person name="Burgis T.A."/>
            <person name="Soanes D.M."/>
            <person name="Stueber K."/>
            <person name="Ver Loren van Themaat E."/>
            <person name="Brown J.K.M."/>
            <person name="Butcher S.A."/>
            <person name="Gurr S.J."/>
            <person name="Lebrun M.-H."/>
            <person name="Ridout C.J."/>
            <person name="Schulze-Lefert P."/>
            <person name="Talbot N.J."/>
            <person name="Ahmadinejad N."/>
            <person name="Ametz C."/>
            <person name="Barton G.R."/>
            <person name="Benjdia M."/>
            <person name="Bidzinski P."/>
            <person name="Bindschedler L.V."/>
            <person name="Both M."/>
            <person name="Brewer M.T."/>
            <person name="Cadle-Davidson L."/>
            <person name="Cadle-Davidson M.M."/>
            <person name="Collemare J."/>
            <person name="Cramer R."/>
            <person name="Frenkel O."/>
            <person name="Godfrey D."/>
            <person name="Harriman J."/>
            <person name="Hoede C."/>
            <person name="King B.C."/>
            <person name="Klages S."/>
            <person name="Kleemann J."/>
            <person name="Knoll D."/>
            <person name="Koti P.S."/>
            <person name="Kreplak J."/>
            <person name="Lopez-Ruiz F.J."/>
            <person name="Lu X."/>
            <person name="Maekawa T."/>
            <person name="Mahanil S."/>
            <person name="Micali C."/>
            <person name="Milgroom M.G."/>
            <person name="Montana G."/>
            <person name="Noir S."/>
            <person name="O'Connell R.J."/>
            <person name="Oberhaensli S."/>
            <person name="Parlange F."/>
            <person name="Pedersen C."/>
            <person name="Quesneville H."/>
            <person name="Reinhardt R."/>
            <person name="Rott M."/>
            <person name="Sacristan S."/>
            <person name="Schmidt S.M."/>
            <person name="Schoen M."/>
            <person name="Skamnioti P."/>
            <person name="Sommer H."/>
            <person name="Stephens A."/>
            <person name="Takahara H."/>
            <person name="Thordal-Christensen H."/>
            <person name="Vigouroux M."/>
            <person name="Wessling R."/>
            <person name="Wicker T."/>
            <person name="Panstruga R."/>
        </authorList>
    </citation>
    <scope>NUCLEOTIDE SEQUENCE [LARGE SCALE GENOMIC DNA]</scope>
    <source>
        <strain evidence="2">DH14</strain>
    </source>
</reference>